<evidence type="ECO:0000313" key="1">
    <source>
        <dbReference type="EMBL" id="KAJ8005779.1"/>
    </source>
</evidence>
<accession>A0ACC2GPZ8</accession>
<gene>
    <name evidence="1" type="ORF">DPEC_G00121430</name>
</gene>
<protein>
    <submittedName>
        <fullName evidence="1">Uncharacterized protein</fullName>
    </submittedName>
</protein>
<evidence type="ECO:0000313" key="2">
    <source>
        <dbReference type="Proteomes" id="UP001157502"/>
    </source>
</evidence>
<sequence length="128" mass="12607">MAVSRRSSQQQPQGSLQSPPRNGSLSVNPPGSPPIDIVSATVVPDGERGCSAGMENPSASPDLPAAAFSSGSSPTTTTSGGGSSVVSSPGSGDTSPVDGCPGIGGAFRELFEAVGVEMCPGSSDLWTR</sequence>
<organism evidence="1 2">
    <name type="scientific">Dallia pectoralis</name>
    <name type="common">Alaska blackfish</name>
    <dbReference type="NCBI Taxonomy" id="75939"/>
    <lineage>
        <taxon>Eukaryota</taxon>
        <taxon>Metazoa</taxon>
        <taxon>Chordata</taxon>
        <taxon>Craniata</taxon>
        <taxon>Vertebrata</taxon>
        <taxon>Euteleostomi</taxon>
        <taxon>Actinopterygii</taxon>
        <taxon>Neopterygii</taxon>
        <taxon>Teleostei</taxon>
        <taxon>Protacanthopterygii</taxon>
        <taxon>Esociformes</taxon>
        <taxon>Umbridae</taxon>
        <taxon>Dallia</taxon>
    </lineage>
</organism>
<comment type="caution">
    <text evidence="1">The sequence shown here is derived from an EMBL/GenBank/DDBJ whole genome shotgun (WGS) entry which is preliminary data.</text>
</comment>
<proteinExistence type="predicted"/>
<reference evidence="1" key="1">
    <citation type="submission" date="2021-05" db="EMBL/GenBank/DDBJ databases">
        <authorList>
            <person name="Pan Q."/>
            <person name="Jouanno E."/>
            <person name="Zahm M."/>
            <person name="Klopp C."/>
            <person name="Cabau C."/>
            <person name="Louis A."/>
            <person name="Berthelot C."/>
            <person name="Parey E."/>
            <person name="Roest Crollius H."/>
            <person name="Montfort J."/>
            <person name="Robinson-Rechavi M."/>
            <person name="Bouchez O."/>
            <person name="Lampietro C."/>
            <person name="Lopez Roques C."/>
            <person name="Donnadieu C."/>
            <person name="Postlethwait J."/>
            <person name="Bobe J."/>
            <person name="Dillon D."/>
            <person name="Chandos A."/>
            <person name="von Hippel F."/>
            <person name="Guiguen Y."/>
        </authorList>
    </citation>
    <scope>NUCLEOTIDE SEQUENCE</scope>
    <source>
        <strain evidence="1">YG-Jan2019</strain>
    </source>
</reference>
<dbReference type="Proteomes" id="UP001157502">
    <property type="component" value="Chromosome 10"/>
</dbReference>
<keyword evidence="2" id="KW-1185">Reference proteome</keyword>
<dbReference type="EMBL" id="CM055737">
    <property type="protein sequence ID" value="KAJ8005779.1"/>
    <property type="molecule type" value="Genomic_DNA"/>
</dbReference>
<name>A0ACC2GPZ8_DALPE</name>